<proteinExistence type="predicted"/>
<evidence type="ECO:0000259" key="6">
    <source>
        <dbReference type="Pfam" id="PF14759"/>
    </source>
</evidence>
<dbReference type="GO" id="GO:0005737">
    <property type="term" value="C:cytoplasm"/>
    <property type="evidence" value="ECO:0007669"/>
    <property type="project" value="TreeGrafter"/>
</dbReference>
<dbReference type="InterPro" id="IPR050446">
    <property type="entry name" value="FAD-oxidoreductase/Apoptosis"/>
</dbReference>
<evidence type="ECO:0000256" key="1">
    <source>
        <dbReference type="ARBA" id="ARBA00001974"/>
    </source>
</evidence>
<dbReference type="PANTHER" id="PTHR43557">
    <property type="entry name" value="APOPTOSIS-INDUCING FACTOR 1"/>
    <property type="match status" value="1"/>
</dbReference>
<protein>
    <submittedName>
        <fullName evidence="7">Pyridine nucleotide-disulfide oxidoreductase</fullName>
    </submittedName>
</protein>
<dbReference type="InterPro" id="IPR036188">
    <property type="entry name" value="FAD/NAD-bd_sf"/>
</dbReference>
<evidence type="ECO:0000313" key="8">
    <source>
        <dbReference type="Proteomes" id="UP000429644"/>
    </source>
</evidence>
<evidence type="ECO:0000256" key="2">
    <source>
        <dbReference type="ARBA" id="ARBA00022630"/>
    </source>
</evidence>
<organism evidence="7 8">
    <name type="scientific">Georgenia ruanii</name>
    <dbReference type="NCBI Taxonomy" id="348442"/>
    <lineage>
        <taxon>Bacteria</taxon>
        <taxon>Bacillati</taxon>
        <taxon>Actinomycetota</taxon>
        <taxon>Actinomycetes</taxon>
        <taxon>Micrococcales</taxon>
        <taxon>Bogoriellaceae</taxon>
        <taxon>Georgenia</taxon>
    </lineage>
</organism>
<dbReference type="OrthoDB" id="1145at2"/>
<dbReference type="Pfam" id="PF07992">
    <property type="entry name" value="Pyr_redox_2"/>
    <property type="match status" value="1"/>
</dbReference>
<comment type="caution">
    <text evidence="7">The sequence shown here is derived from an EMBL/GenBank/DDBJ whole genome shotgun (WGS) entry which is preliminary data.</text>
</comment>
<keyword evidence="2" id="KW-0285">Flavoprotein</keyword>
<feature type="domain" description="FAD/NAD(P)-binding" evidence="5">
    <location>
        <begin position="21"/>
        <end position="307"/>
    </location>
</feature>
<evidence type="ECO:0000259" key="5">
    <source>
        <dbReference type="Pfam" id="PF07992"/>
    </source>
</evidence>
<dbReference type="InterPro" id="IPR028202">
    <property type="entry name" value="Reductase_C"/>
</dbReference>
<feature type="domain" description="Reductase C-terminal" evidence="6">
    <location>
        <begin position="346"/>
        <end position="433"/>
    </location>
</feature>
<reference evidence="7 8" key="1">
    <citation type="submission" date="2019-10" db="EMBL/GenBank/DDBJ databases">
        <title>Georgenia wutianyii sp. nov. and Georgenia yuyongxinii sp. nov. isolated from plateau pika (Ochotona curzoniae) in the Qinghai-Tibet plateau of China.</title>
        <authorList>
            <person name="Tian Z."/>
        </authorList>
    </citation>
    <scope>NUCLEOTIDE SEQUENCE [LARGE SCALE GENOMIC DNA]</scope>
    <source>
        <strain evidence="7 8">JCM 15130</strain>
    </source>
</reference>
<dbReference type="PANTHER" id="PTHR43557:SF2">
    <property type="entry name" value="RIESKE DOMAIN-CONTAINING PROTEIN-RELATED"/>
    <property type="match status" value="1"/>
</dbReference>
<dbReference type="SUPFAM" id="SSF55424">
    <property type="entry name" value="FAD/NAD-linked reductases, dimerisation (C-terminal) domain"/>
    <property type="match status" value="1"/>
</dbReference>
<evidence type="ECO:0000313" key="7">
    <source>
        <dbReference type="EMBL" id="MPV87402.1"/>
    </source>
</evidence>
<evidence type="ECO:0000256" key="4">
    <source>
        <dbReference type="ARBA" id="ARBA00023002"/>
    </source>
</evidence>
<dbReference type="Pfam" id="PF14759">
    <property type="entry name" value="Reductase_C"/>
    <property type="match status" value="1"/>
</dbReference>
<dbReference type="PRINTS" id="PR00411">
    <property type="entry name" value="PNDRDTASEI"/>
</dbReference>
<dbReference type="EMBL" id="WHPD01000413">
    <property type="protein sequence ID" value="MPV87402.1"/>
    <property type="molecule type" value="Genomic_DNA"/>
</dbReference>
<gene>
    <name evidence="7" type="ORF">GB882_01885</name>
</gene>
<dbReference type="InterPro" id="IPR023753">
    <property type="entry name" value="FAD/NAD-binding_dom"/>
</dbReference>
<dbReference type="Proteomes" id="UP000429644">
    <property type="component" value="Unassembled WGS sequence"/>
</dbReference>
<keyword evidence="3" id="KW-0274">FAD</keyword>
<name>A0A7J9USA4_9MICO</name>
<accession>A0A7J9USA4</accession>
<dbReference type="InterPro" id="IPR016156">
    <property type="entry name" value="FAD/NAD-linked_Rdtase_dimer_sf"/>
</dbReference>
<dbReference type="SUPFAM" id="SSF51905">
    <property type="entry name" value="FAD/NAD(P)-binding domain"/>
    <property type="match status" value="1"/>
</dbReference>
<dbReference type="GO" id="GO:0016651">
    <property type="term" value="F:oxidoreductase activity, acting on NAD(P)H"/>
    <property type="evidence" value="ECO:0007669"/>
    <property type="project" value="TreeGrafter"/>
</dbReference>
<evidence type="ECO:0000256" key="3">
    <source>
        <dbReference type="ARBA" id="ARBA00022827"/>
    </source>
</evidence>
<dbReference type="Gene3D" id="3.30.390.30">
    <property type="match status" value="1"/>
</dbReference>
<keyword evidence="8" id="KW-1185">Reference proteome</keyword>
<sequence>MGRDYRGSVPASAAPSPAPRSVVVVGAGLAGLRSVAELRAQGFDGEVTVVGAEPVPPYDRPPLSKELFSRVEPVWLSGEGYGDLADLADRVLRGRRATAVRAGDDGVVLTVAPVDAADAGALTLRADVAVLATGAQPVRPAGWAGAAELHTVADAAALRGRLTPGTRLVVVGAGWIGAELAGQAAARGCAVTVVEAASTPLYRQLGADLGARTAPWYAAAGVELRCGAPVTAVEPGAVTLAGPDGAPGERLAADVVVTAVGVRPATGWLAGALPLTGRGALRVDPAGRVAGAPASLRAVGDCADMEVPGLGLVPGGHWDAALTHPAGVVAGLLGHDVPAPGAPYVFSTQLGHDLAFVGAPTEAATVLLRGDPDGAWSALLVEQGPAGTGRLTAGFTVDRPRDVVPLRKLLAAGARPLLDLARAADAAVPLRKAVLAADLAGPASAPA</sequence>
<dbReference type="AlphaFoldDB" id="A0A7J9USA4"/>
<dbReference type="Gene3D" id="3.50.50.60">
    <property type="entry name" value="FAD/NAD(P)-binding domain"/>
    <property type="match status" value="2"/>
</dbReference>
<keyword evidence="4" id="KW-0560">Oxidoreductase</keyword>
<dbReference type="PRINTS" id="PR00368">
    <property type="entry name" value="FADPNR"/>
</dbReference>
<comment type="cofactor">
    <cofactor evidence="1">
        <name>FAD</name>
        <dbReference type="ChEBI" id="CHEBI:57692"/>
    </cofactor>
</comment>